<dbReference type="EMBL" id="JABWAD010000061">
    <property type="protein sequence ID" value="KAF6062589.1"/>
    <property type="molecule type" value="Genomic_DNA"/>
</dbReference>
<evidence type="ECO:0000313" key="21">
    <source>
        <dbReference type="EMBL" id="KAF6062589.1"/>
    </source>
</evidence>
<evidence type="ECO:0000256" key="13">
    <source>
        <dbReference type="ARBA" id="ARBA00023002"/>
    </source>
</evidence>
<protein>
    <recommendedName>
        <fullName evidence="3">ferric-chelate reductase (NADPH)</fullName>
        <ecNumber evidence="3">1.16.1.9</ecNumber>
    </recommendedName>
</protein>
<evidence type="ECO:0000256" key="3">
    <source>
        <dbReference type="ARBA" id="ARBA00012668"/>
    </source>
</evidence>
<evidence type="ECO:0000256" key="1">
    <source>
        <dbReference type="ARBA" id="ARBA00004651"/>
    </source>
</evidence>
<dbReference type="GO" id="GO:0005886">
    <property type="term" value="C:plasma membrane"/>
    <property type="evidence" value="ECO:0007669"/>
    <property type="project" value="UniProtKB-SubCell"/>
</dbReference>
<evidence type="ECO:0000313" key="22">
    <source>
        <dbReference type="Proteomes" id="UP000536275"/>
    </source>
</evidence>
<dbReference type="EC" id="1.16.1.9" evidence="3"/>
<keyword evidence="6" id="KW-0285">Flavoprotein</keyword>
<dbReference type="Pfam" id="PF08022">
    <property type="entry name" value="FAD_binding_8"/>
    <property type="match status" value="1"/>
</dbReference>
<evidence type="ECO:0000256" key="11">
    <source>
        <dbReference type="ARBA" id="ARBA00022982"/>
    </source>
</evidence>
<dbReference type="InterPro" id="IPR013121">
    <property type="entry name" value="Fe_red_NAD-bd_6"/>
</dbReference>
<dbReference type="PROSITE" id="PS51384">
    <property type="entry name" value="FAD_FR"/>
    <property type="match status" value="1"/>
</dbReference>
<feature type="transmembrane region" description="Helical" evidence="18">
    <location>
        <begin position="297"/>
        <end position="317"/>
    </location>
</feature>
<dbReference type="InterPro" id="IPR039261">
    <property type="entry name" value="FNR_nucleotide-bd"/>
</dbReference>
<feature type="transmembrane region" description="Helical" evidence="18">
    <location>
        <begin position="272"/>
        <end position="291"/>
    </location>
</feature>
<dbReference type="GO" id="GO:0006826">
    <property type="term" value="P:iron ion transport"/>
    <property type="evidence" value="ECO:0007669"/>
    <property type="project" value="TreeGrafter"/>
</dbReference>
<dbReference type="GO" id="GO:0006879">
    <property type="term" value="P:intracellular iron ion homeostasis"/>
    <property type="evidence" value="ECO:0007669"/>
    <property type="project" value="TreeGrafter"/>
</dbReference>
<gene>
    <name evidence="21" type="ORF">FOB64_005656</name>
</gene>
<feature type="domain" description="FAD-binding FR-type" evidence="20">
    <location>
        <begin position="378"/>
        <end position="484"/>
    </location>
</feature>
<feature type="transmembrane region" description="Helical" evidence="18">
    <location>
        <begin position="142"/>
        <end position="166"/>
    </location>
</feature>
<dbReference type="SUPFAM" id="SSF52343">
    <property type="entry name" value="Ferredoxin reductase-like, C-terminal NADP-linked domain"/>
    <property type="match status" value="1"/>
</dbReference>
<evidence type="ECO:0000256" key="17">
    <source>
        <dbReference type="ARBA" id="ARBA00048483"/>
    </source>
</evidence>
<dbReference type="CDD" id="cd06186">
    <property type="entry name" value="NOX_Duox_like_FAD_NADP"/>
    <property type="match status" value="1"/>
</dbReference>
<evidence type="ECO:0000256" key="16">
    <source>
        <dbReference type="ARBA" id="ARBA00023180"/>
    </source>
</evidence>
<comment type="caution">
    <text evidence="21">The sequence shown here is derived from an EMBL/GenBank/DDBJ whole genome shotgun (WGS) entry which is preliminary data.</text>
</comment>
<keyword evidence="13" id="KW-0560">Oxidoreductase</keyword>
<dbReference type="Gene3D" id="3.40.50.80">
    <property type="entry name" value="Nucleotide-binding domain of ferredoxin-NADP reductase (FNR) module"/>
    <property type="match status" value="1"/>
</dbReference>
<keyword evidence="9 19" id="KW-0732">Signal</keyword>
<comment type="catalytic activity">
    <reaction evidence="17">
        <text>2 a Fe(II)-siderophore + NADP(+) + H(+) = 2 a Fe(III)-siderophore + NADPH</text>
        <dbReference type="Rhea" id="RHEA:28795"/>
        <dbReference type="Rhea" id="RHEA-COMP:11342"/>
        <dbReference type="Rhea" id="RHEA-COMP:11344"/>
        <dbReference type="ChEBI" id="CHEBI:15378"/>
        <dbReference type="ChEBI" id="CHEBI:29033"/>
        <dbReference type="ChEBI" id="CHEBI:29034"/>
        <dbReference type="ChEBI" id="CHEBI:57783"/>
        <dbReference type="ChEBI" id="CHEBI:58349"/>
        <dbReference type="EC" id="1.16.1.9"/>
    </reaction>
</comment>
<accession>A0A8H6BTQ8</accession>
<evidence type="ECO:0000256" key="7">
    <source>
        <dbReference type="ARBA" id="ARBA00022692"/>
    </source>
</evidence>
<dbReference type="InterPro" id="IPR051410">
    <property type="entry name" value="Ferric/Cupric_Reductase"/>
</dbReference>
<keyword evidence="15 18" id="KW-0472">Membrane</keyword>
<dbReference type="FunFam" id="3.40.50.80:FF:000035">
    <property type="entry name" value="FRE4p Ferric reductase"/>
    <property type="match status" value="1"/>
</dbReference>
<keyword evidence="7 18" id="KW-0812">Transmembrane</keyword>
<evidence type="ECO:0000256" key="6">
    <source>
        <dbReference type="ARBA" id="ARBA00022630"/>
    </source>
</evidence>
<evidence type="ECO:0000256" key="9">
    <source>
        <dbReference type="ARBA" id="ARBA00022729"/>
    </source>
</evidence>
<dbReference type="GO" id="GO:0046872">
    <property type="term" value="F:metal ion binding"/>
    <property type="evidence" value="ECO:0007669"/>
    <property type="project" value="UniProtKB-KW"/>
</dbReference>
<dbReference type="InterPro" id="IPR013112">
    <property type="entry name" value="FAD-bd_8"/>
</dbReference>
<dbReference type="GO" id="GO:0052851">
    <property type="term" value="F:ferric-chelate reductase (NADPH) activity"/>
    <property type="evidence" value="ECO:0007669"/>
    <property type="project" value="UniProtKB-EC"/>
</dbReference>
<evidence type="ECO:0000256" key="8">
    <source>
        <dbReference type="ARBA" id="ARBA00022723"/>
    </source>
</evidence>
<reference evidence="21 22" key="1">
    <citation type="submission" date="2020-03" db="EMBL/GenBank/DDBJ databases">
        <title>FDA dAtabase for Regulatory Grade micrObial Sequences (FDA-ARGOS): Supporting development and validation of Infectious Disease Dx tests.</title>
        <authorList>
            <person name="Campos J."/>
            <person name="Goldberg B."/>
            <person name="Tallon L."/>
            <person name="Sadzewicz L."/>
            <person name="Vavikolanu K."/>
            <person name="Mehta A."/>
            <person name="Aluvathingal J."/>
            <person name="Nadendla S."/>
            <person name="Nandy P."/>
            <person name="Geyer C."/>
            <person name="Yan Y."/>
            <person name="Sichtig H."/>
        </authorList>
    </citation>
    <scope>NUCLEOTIDE SEQUENCE [LARGE SCALE GENOMIC DNA]</scope>
    <source>
        <strain evidence="21 22">FDAARGOS_656</strain>
    </source>
</reference>
<dbReference type="InterPro" id="IPR017938">
    <property type="entry name" value="Riboflavin_synthase-like_b-brl"/>
</dbReference>
<evidence type="ECO:0000259" key="20">
    <source>
        <dbReference type="PROSITE" id="PS51384"/>
    </source>
</evidence>
<keyword evidence="10" id="KW-0274">FAD</keyword>
<feature type="transmembrane region" description="Helical" evidence="18">
    <location>
        <begin position="198"/>
        <end position="218"/>
    </location>
</feature>
<dbReference type="PANTHER" id="PTHR32361">
    <property type="entry name" value="FERRIC/CUPRIC REDUCTASE TRANSMEMBRANE COMPONENT"/>
    <property type="match status" value="1"/>
</dbReference>
<keyword evidence="14" id="KW-0406">Ion transport</keyword>
<dbReference type="InterPro" id="IPR013130">
    <property type="entry name" value="Fe3_Rdtase_TM_dom"/>
</dbReference>
<dbReference type="Proteomes" id="UP000536275">
    <property type="component" value="Unassembled WGS sequence"/>
</dbReference>
<keyword evidence="8" id="KW-0479">Metal-binding</keyword>
<dbReference type="SUPFAM" id="SSF63380">
    <property type="entry name" value="Riboflavin synthase domain-like"/>
    <property type="match status" value="1"/>
</dbReference>
<evidence type="ECO:0000256" key="14">
    <source>
        <dbReference type="ARBA" id="ARBA00023065"/>
    </source>
</evidence>
<keyword evidence="11" id="KW-0249">Electron transport</keyword>
<evidence type="ECO:0000256" key="5">
    <source>
        <dbReference type="ARBA" id="ARBA00022475"/>
    </source>
</evidence>
<dbReference type="InterPro" id="IPR017927">
    <property type="entry name" value="FAD-bd_FR_type"/>
</dbReference>
<dbReference type="GO" id="GO:0015677">
    <property type="term" value="P:copper ion import"/>
    <property type="evidence" value="ECO:0007669"/>
    <property type="project" value="TreeGrafter"/>
</dbReference>
<name>A0A8H6BTQ8_CANAX</name>
<feature type="transmembrane region" description="Helical" evidence="18">
    <location>
        <begin position="329"/>
        <end position="349"/>
    </location>
</feature>
<feature type="transmembrane region" description="Helical" evidence="18">
    <location>
        <begin position="230"/>
        <end position="251"/>
    </location>
</feature>
<evidence type="ECO:0000256" key="2">
    <source>
        <dbReference type="ARBA" id="ARBA00006278"/>
    </source>
</evidence>
<evidence type="ECO:0000256" key="4">
    <source>
        <dbReference type="ARBA" id="ARBA00022448"/>
    </source>
</evidence>
<dbReference type="Pfam" id="PF01794">
    <property type="entry name" value="Ferric_reduct"/>
    <property type="match status" value="1"/>
</dbReference>
<evidence type="ECO:0000256" key="19">
    <source>
        <dbReference type="SAM" id="SignalP"/>
    </source>
</evidence>
<dbReference type="Pfam" id="PF08030">
    <property type="entry name" value="NAD_binding_6"/>
    <property type="match status" value="1"/>
</dbReference>
<keyword evidence="4" id="KW-0813">Transport</keyword>
<keyword evidence="12 18" id="KW-1133">Transmembrane helix</keyword>
<keyword evidence="16" id="KW-0325">Glycoprotein</keyword>
<dbReference type="AlphaFoldDB" id="A0A8H6BTQ8"/>
<evidence type="ECO:0000256" key="15">
    <source>
        <dbReference type="ARBA" id="ARBA00023136"/>
    </source>
</evidence>
<evidence type="ECO:0000256" key="18">
    <source>
        <dbReference type="SAM" id="Phobius"/>
    </source>
</evidence>
<dbReference type="SFLD" id="SFLDG01168">
    <property type="entry name" value="Ferric_reductase_subgroup_(FRE"/>
    <property type="match status" value="1"/>
</dbReference>
<keyword evidence="5" id="KW-1003">Cell membrane</keyword>
<comment type="subcellular location">
    <subcellularLocation>
        <location evidence="1">Cell membrane</location>
        <topology evidence="1">Multi-pass membrane protein</topology>
    </subcellularLocation>
</comment>
<dbReference type="PANTHER" id="PTHR32361:SF9">
    <property type="entry name" value="FERRIC REDUCTASE TRANSMEMBRANE COMPONENT 3-RELATED"/>
    <property type="match status" value="1"/>
</dbReference>
<sequence length="684" mass="78971">MKIQSLFYLLTILSTTLAIKVTHKKEVAYAACKSLLTQFAGSTSSGSPDPFCDVTNQPAMGSMAICLVENFKESSKDYYRPYLKTCSISEHKFFASYKNATNHILEISSSQDSNTTHPTRLSYDNVQLSFNQLYRQALNDNYSIWFGTVLLAYWGLVMLVASLNYWSHFLFPRWKYTCSSVKYLKVVQAYVPLRFESIIVLAWTVLCFVFCGINHYPTRPNLTSLVGNRAALLAGFCVPLLILFAGRNNFLQWLTGWSHARFLLFHRWQARVVFIMILIHVSAKTSVLIKFDSYPSIFLQSYVAWAMVAAISLGLLIGHSWQYFRNSSYEIFLIVHHILAALFIAGAWIHTRGADTPYAYYAATAIWSFDKLARLIRVSSFGVKKAKVELISDEVLKVIVPRPRWWKPFPGSYAYIYFLKPATFWQSHPFTIIDSVDDANTLTFCIKIKGGITHGICQQLVRKTNQMDYFHVLIEGPYSRPHSGRHFENLVMLSTGTGIPGPYYTALDLIRKNDNSTKRIKFYWIIRDVKSINWFLEELCKLEGTIVETVIYICNTNTNFPFLKSQEMSKQFDSDAEKVSYSSDYLKHRLQFVDFRYGRPSIREIVHQEVKEARNSIGFITCGAPQMVDHARMTIVDSLKHDTSKRVELFEDFQECFYLFLLDFQKQTYLYFMIEFGSTLRELQ</sequence>
<dbReference type="SFLD" id="SFLDS00052">
    <property type="entry name" value="Ferric_Reductase_Domain"/>
    <property type="match status" value="1"/>
</dbReference>
<comment type="similarity">
    <text evidence="2">Belongs to the ferric reductase (FRE) family.</text>
</comment>
<evidence type="ECO:0000256" key="12">
    <source>
        <dbReference type="ARBA" id="ARBA00022989"/>
    </source>
</evidence>
<feature type="signal peptide" evidence="19">
    <location>
        <begin position="1"/>
        <end position="18"/>
    </location>
</feature>
<feature type="chain" id="PRO_5034673703" description="ferric-chelate reductase (NADPH)" evidence="19">
    <location>
        <begin position="19"/>
        <end position="684"/>
    </location>
</feature>
<proteinExistence type="inferred from homology"/>
<organism evidence="21 22">
    <name type="scientific">Candida albicans</name>
    <name type="common">Yeast</name>
    <dbReference type="NCBI Taxonomy" id="5476"/>
    <lineage>
        <taxon>Eukaryota</taxon>
        <taxon>Fungi</taxon>
        <taxon>Dikarya</taxon>
        <taxon>Ascomycota</taxon>
        <taxon>Saccharomycotina</taxon>
        <taxon>Pichiomycetes</taxon>
        <taxon>Debaryomycetaceae</taxon>
        <taxon>Candida/Lodderomyces clade</taxon>
        <taxon>Candida</taxon>
    </lineage>
</organism>
<evidence type="ECO:0000256" key="10">
    <source>
        <dbReference type="ARBA" id="ARBA00022827"/>
    </source>
</evidence>